<dbReference type="Proteomes" id="UP000533476">
    <property type="component" value="Unassembled WGS sequence"/>
</dbReference>
<gene>
    <name evidence="2" type="ORF">HIJ39_22955</name>
</gene>
<protein>
    <submittedName>
        <fullName evidence="2">HEPN domain-containing protein</fullName>
    </submittedName>
</protein>
<dbReference type="PROSITE" id="PS50910">
    <property type="entry name" value="HEPN"/>
    <property type="match status" value="1"/>
</dbReference>
<comment type="caution">
    <text evidence="2">The sequence shown here is derived from an EMBL/GenBank/DDBJ whole genome shotgun (WGS) entry which is preliminary data.</text>
</comment>
<evidence type="ECO:0000313" key="2">
    <source>
        <dbReference type="EMBL" id="NMP25158.1"/>
    </source>
</evidence>
<accession>A0A7Y0Q4B9</accession>
<keyword evidence="3" id="KW-1185">Reference proteome</keyword>
<dbReference type="AlphaFoldDB" id="A0A7Y0Q4B9"/>
<dbReference type="Pfam" id="PF05168">
    <property type="entry name" value="HEPN"/>
    <property type="match status" value="1"/>
</dbReference>
<proteinExistence type="predicted"/>
<reference evidence="2 3" key="1">
    <citation type="submission" date="2020-04" db="EMBL/GenBank/DDBJ databases">
        <authorList>
            <person name="Zhang R."/>
            <person name="Schippers A."/>
        </authorList>
    </citation>
    <scope>NUCLEOTIDE SEQUENCE [LARGE SCALE GENOMIC DNA]</scope>
    <source>
        <strain evidence="2 3">DSM 109850</strain>
    </source>
</reference>
<evidence type="ECO:0000313" key="3">
    <source>
        <dbReference type="Proteomes" id="UP000533476"/>
    </source>
</evidence>
<dbReference type="RefSeq" id="WP_169103347.1">
    <property type="nucleotide sequence ID" value="NZ_JABBVZ010000271.1"/>
</dbReference>
<dbReference type="SUPFAM" id="SSF81593">
    <property type="entry name" value="Nucleotidyltransferase substrate binding subunit/domain"/>
    <property type="match status" value="1"/>
</dbReference>
<feature type="domain" description="HEPN" evidence="1">
    <location>
        <begin position="11"/>
        <end position="114"/>
    </location>
</feature>
<dbReference type="EMBL" id="JABBVZ010000271">
    <property type="protein sequence ID" value="NMP25158.1"/>
    <property type="molecule type" value="Genomic_DNA"/>
</dbReference>
<evidence type="ECO:0000259" key="1">
    <source>
        <dbReference type="PROSITE" id="PS50910"/>
    </source>
</evidence>
<dbReference type="InterPro" id="IPR007842">
    <property type="entry name" value="HEPN_dom"/>
</dbReference>
<name>A0A7Y0Q4B9_9FIRM</name>
<dbReference type="SMART" id="SM00748">
    <property type="entry name" value="HEPN"/>
    <property type="match status" value="1"/>
</dbReference>
<sequence length="132" mass="14137">MPNPIALEWLSFATRDLEAARTLSQLPSQASTACFHAQQAAEKALKSLYAASGQTPPKTHDLDVLREKLPGGDDLSSLVEACTVLSMYAVDSRYPGAHIEEEEVSPAIAFAECIISKVQAVLREKDGPEAGP</sequence>
<organism evidence="2 3">
    <name type="scientific">Sulfobacillus harzensis</name>
    <dbReference type="NCBI Taxonomy" id="2729629"/>
    <lineage>
        <taxon>Bacteria</taxon>
        <taxon>Bacillati</taxon>
        <taxon>Bacillota</taxon>
        <taxon>Clostridia</taxon>
        <taxon>Eubacteriales</taxon>
        <taxon>Clostridiales Family XVII. Incertae Sedis</taxon>
        <taxon>Sulfobacillus</taxon>
    </lineage>
</organism>
<dbReference type="Gene3D" id="1.20.120.330">
    <property type="entry name" value="Nucleotidyltransferases domain 2"/>
    <property type="match status" value="1"/>
</dbReference>